<accession>A0A8H7TIW9</accession>
<name>A0A8H7TIW9_BIOOC</name>
<comment type="caution">
    <text evidence="2">The sequence shown here is derived from an EMBL/GenBank/DDBJ whole genome shotgun (WGS) entry which is preliminary data.</text>
</comment>
<organism evidence="2 3">
    <name type="scientific">Bionectria ochroleuca</name>
    <name type="common">Gliocladium roseum</name>
    <dbReference type="NCBI Taxonomy" id="29856"/>
    <lineage>
        <taxon>Eukaryota</taxon>
        <taxon>Fungi</taxon>
        <taxon>Dikarya</taxon>
        <taxon>Ascomycota</taxon>
        <taxon>Pezizomycotina</taxon>
        <taxon>Sordariomycetes</taxon>
        <taxon>Hypocreomycetidae</taxon>
        <taxon>Hypocreales</taxon>
        <taxon>Bionectriaceae</taxon>
        <taxon>Clonostachys</taxon>
    </lineage>
</organism>
<proteinExistence type="predicted"/>
<feature type="region of interest" description="Disordered" evidence="1">
    <location>
        <begin position="86"/>
        <end position="106"/>
    </location>
</feature>
<dbReference type="Proteomes" id="UP000616885">
    <property type="component" value="Unassembled WGS sequence"/>
</dbReference>
<dbReference type="AlphaFoldDB" id="A0A8H7TIW9"/>
<protein>
    <submittedName>
        <fullName evidence="2">Uncharacterized protein</fullName>
    </submittedName>
</protein>
<evidence type="ECO:0000313" key="2">
    <source>
        <dbReference type="EMBL" id="KAF9750316.1"/>
    </source>
</evidence>
<gene>
    <name evidence="2" type="ORF">IM811_016343</name>
</gene>
<sequence>MTSAPSMIRRPRFFTDMLSQDRGGMSFLCLDMHELAITAALPEPYGGLRRAVKASSFSFQIRELSVILPGKPNPCPLVSPHMAVSPLHPAPEAPRAALPGNFRGKK</sequence>
<evidence type="ECO:0000313" key="3">
    <source>
        <dbReference type="Proteomes" id="UP000616885"/>
    </source>
</evidence>
<dbReference type="EMBL" id="JADCTT010000007">
    <property type="protein sequence ID" value="KAF9750316.1"/>
    <property type="molecule type" value="Genomic_DNA"/>
</dbReference>
<reference evidence="2" key="1">
    <citation type="submission" date="2020-10" db="EMBL/GenBank/DDBJ databases">
        <title>High-Quality Genome Resource of Clonostachys rosea strain S41 by Oxford Nanopore Long-Read Sequencing.</title>
        <authorList>
            <person name="Wang H."/>
        </authorList>
    </citation>
    <scope>NUCLEOTIDE SEQUENCE</scope>
    <source>
        <strain evidence="2">S41</strain>
    </source>
</reference>
<evidence type="ECO:0000256" key="1">
    <source>
        <dbReference type="SAM" id="MobiDB-lite"/>
    </source>
</evidence>